<evidence type="ECO:0000259" key="1">
    <source>
        <dbReference type="PROSITE" id="PS50404"/>
    </source>
</evidence>
<dbReference type="InterPro" id="IPR040079">
    <property type="entry name" value="Glutathione_S-Trfase"/>
</dbReference>
<gene>
    <name evidence="3" type="ORF">N7493_007659</name>
</gene>
<evidence type="ECO:0000313" key="3">
    <source>
        <dbReference type="EMBL" id="KAJ5719204.1"/>
    </source>
</evidence>
<dbReference type="InterPro" id="IPR004045">
    <property type="entry name" value="Glutathione_S-Trfase_N"/>
</dbReference>
<dbReference type="Gene3D" id="3.40.30.10">
    <property type="entry name" value="Glutaredoxin"/>
    <property type="match status" value="1"/>
</dbReference>
<dbReference type="SUPFAM" id="SSF52833">
    <property type="entry name" value="Thioredoxin-like"/>
    <property type="match status" value="1"/>
</dbReference>
<feature type="domain" description="GST C-terminal" evidence="2">
    <location>
        <begin position="92"/>
        <end position="235"/>
    </location>
</feature>
<protein>
    <recommendedName>
        <fullName evidence="5">Glutathione S-transferase</fullName>
    </recommendedName>
</protein>
<evidence type="ECO:0008006" key="5">
    <source>
        <dbReference type="Google" id="ProtNLM"/>
    </source>
</evidence>
<dbReference type="SFLD" id="SFLDG00358">
    <property type="entry name" value="Main_(cytGST)"/>
    <property type="match status" value="1"/>
</dbReference>
<dbReference type="InterPro" id="IPR036249">
    <property type="entry name" value="Thioredoxin-like_sf"/>
</dbReference>
<dbReference type="SFLD" id="SFLDS00019">
    <property type="entry name" value="Glutathione_Transferase_(cytos"/>
    <property type="match status" value="1"/>
</dbReference>
<dbReference type="AlphaFoldDB" id="A0AAD6HI37"/>
<dbReference type="GO" id="GO:0005737">
    <property type="term" value="C:cytoplasm"/>
    <property type="evidence" value="ECO:0007669"/>
    <property type="project" value="TreeGrafter"/>
</dbReference>
<evidence type="ECO:0000313" key="4">
    <source>
        <dbReference type="Proteomes" id="UP001215712"/>
    </source>
</evidence>
<reference evidence="3" key="2">
    <citation type="submission" date="2023-01" db="EMBL/GenBank/DDBJ databases">
        <authorList>
            <person name="Petersen C."/>
        </authorList>
    </citation>
    <scope>NUCLEOTIDE SEQUENCE</scope>
    <source>
        <strain evidence="3">IBT 17514</strain>
    </source>
</reference>
<proteinExistence type="predicted"/>
<reference evidence="3" key="1">
    <citation type="journal article" date="2023" name="IMA Fungus">
        <title>Comparative genomic study of the Penicillium genus elucidates a diverse pangenome and 15 lateral gene transfer events.</title>
        <authorList>
            <person name="Petersen C."/>
            <person name="Sorensen T."/>
            <person name="Nielsen M.R."/>
            <person name="Sondergaard T.E."/>
            <person name="Sorensen J.L."/>
            <person name="Fitzpatrick D.A."/>
            <person name="Frisvad J.C."/>
            <person name="Nielsen K.L."/>
        </authorList>
    </citation>
    <scope>NUCLEOTIDE SEQUENCE</scope>
    <source>
        <strain evidence="3">IBT 17514</strain>
    </source>
</reference>
<dbReference type="InterPro" id="IPR010987">
    <property type="entry name" value="Glutathione-S-Trfase_C-like"/>
</dbReference>
<dbReference type="Gene3D" id="1.20.1050.10">
    <property type="match status" value="1"/>
</dbReference>
<dbReference type="EMBL" id="JAQJAN010000011">
    <property type="protein sequence ID" value="KAJ5719204.1"/>
    <property type="molecule type" value="Genomic_DNA"/>
</dbReference>
<dbReference type="CDD" id="cd00570">
    <property type="entry name" value="GST_N_family"/>
    <property type="match status" value="1"/>
</dbReference>
<dbReference type="PANTHER" id="PTHR43968">
    <property type="match status" value="1"/>
</dbReference>
<dbReference type="PROSITE" id="PS51354">
    <property type="entry name" value="GLUTAREDOXIN_2"/>
    <property type="match status" value="1"/>
</dbReference>
<accession>A0AAD6HI37</accession>
<dbReference type="InterPro" id="IPR036282">
    <property type="entry name" value="Glutathione-S-Trfase_C_sf"/>
</dbReference>
<sequence>MSAPKIILYTSRLCPWAHRAHIALKELGLEYEEVTIDLNTPREPWYLEVNPRGLVPSLSYNGNVITESGIVAQFLADAHPSTLLPPSGPAENALFRARVAFFVDAYFSKVQPHFTASLRSASEEERDAHGEAYVAAVVKEIEPLLADTDGKGPFFGGNEKITLAEVQTGSFLIRVLGFVKPEHGLISAKLPALLEAQAPRFKRWAEATVAQESVNFIFDLKVIADRTRSRYAPKI</sequence>
<dbReference type="InterPro" id="IPR050983">
    <property type="entry name" value="GST_Omega/HSP26"/>
</dbReference>
<dbReference type="PROSITE" id="PS50404">
    <property type="entry name" value="GST_NTER"/>
    <property type="match status" value="1"/>
</dbReference>
<feature type="domain" description="GST N-terminal" evidence="1">
    <location>
        <begin position="4"/>
        <end position="83"/>
    </location>
</feature>
<dbReference type="PROSITE" id="PS50405">
    <property type="entry name" value="GST_CTER"/>
    <property type="match status" value="1"/>
</dbReference>
<dbReference type="Pfam" id="PF13409">
    <property type="entry name" value="GST_N_2"/>
    <property type="match status" value="1"/>
</dbReference>
<comment type="caution">
    <text evidence="3">The sequence shown here is derived from an EMBL/GenBank/DDBJ whole genome shotgun (WGS) entry which is preliminary data.</text>
</comment>
<name>A0AAD6HI37_9EURO</name>
<dbReference type="Proteomes" id="UP001215712">
    <property type="component" value="Unassembled WGS sequence"/>
</dbReference>
<organism evidence="3 4">
    <name type="scientific">Penicillium malachiteum</name>
    <dbReference type="NCBI Taxonomy" id="1324776"/>
    <lineage>
        <taxon>Eukaryota</taxon>
        <taxon>Fungi</taxon>
        <taxon>Dikarya</taxon>
        <taxon>Ascomycota</taxon>
        <taxon>Pezizomycotina</taxon>
        <taxon>Eurotiomycetes</taxon>
        <taxon>Eurotiomycetidae</taxon>
        <taxon>Eurotiales</taxon>
        <taxon>Aspergillaceae</taxon>
        <taxon>Penicillium</taxon>
    </lineage>
</organism>
<keyword evidence="4" id="KW-1185">Reference proteome</keyword>
<dbReference type="PANTHER" id="PTHR43968:SF8">
    <property type="entry name" value="S-TRANSFERASE, PUTATIVE (AFU_ORTHOLOGUE AFUA_2G00590)-RELATED"/>
    <property type="match status" value="1"/>
</dbReference>
<dbReference type="SUPFAM" id="SSF47616">
    <property type="entry name" value="GST C-terminal domain-like"/>
    <property type="match status" value="1"/>
</dbReference>
<evidence type="ECO:0000259" key="2">
    <source>
        <dbReference type="PROSITE" id="PS50405"/>
    </source>
</evidence>